<evidence type="ECO:0000256" key="5">
    <source>
        <dbReference type="ARBA" id="ARBA00023136"/>
    </source>
</evidence>
<dbReference type="AlphaFoldDB" id="A0A5B0GGB5"/>
<evidence type="ECO:0000259" key="7">
    <source>
        <dbReference type="Pfam" id="PF01895"/>
    </source>
</evidence>
<dbReference type="EMBL" id="VTUZ01000039">
    <property type="protein sequence ID" value="KAA1002403.1"/>
    <property type="molecule type" value="Genomic_DNA"/>
</dbReference>
<comment type="subcellular location">
    <subcellularLocation>
        <location evidence="1">Cell membrane</location>
        <topology evidence="1">Multi-pass membrane protein</topology>
    </subcellularLocation>
</comment>
<evidence type="ECO:0000313" key="8">
    <source>
        <dbReference type="EMBL" id="KAA1002403.1"/>
    </source>
</evidence>
<dbReference type="SUPFAM" id="SSF109755">
    <property type="entry name" value="PhoU-like"/>
    <property type="match status" value="1"/>
</dbReference>
<dbReference type="InterPro" id="IPR004633">
    <property type="entry name" value="NaPi_cotrn-rel/YqeW-like"/>
</dbReference>
<organism evidence="8 9">
    <name type="scientific">Paraburkholderia panacisoli</name>
    <dbReference type="NCBI Taxonomy" id="2603818"/>
    <lineage>
        <taxon>Bacteria</taxon>
        <taxon>Pseudomonadati</taxon>
        <taxon>Pseudomonadota</taxon>
        <taxon>Betaproteobacteria</taxon>
        <taxon>Burkholderiales</taxon>
        <taxon>Burkholderiaceae</taxon>
        <taxon>Paraburkholderia</taxon>
    </lineage>
</organism>
<evidence type="ECO:0000256" key="4">
    <source>
        <dbReference type="ARBA" id="ARBA00022989"/>
    </source>
</evidence>
<dbReference type="Gene3D" id="1.20.58.220">
    <property type="entry name" value="Phosphate transport system protein phou homolog 2, domain 2"/>
    <property type="match status" value="1"/>
</dbReference>
<dbReference type="InterPro" id="IPR026022">
    <property type="entry name" value="PhoU_dom"/>
</dbReference>
<dbReference type="GO" id="GO:0005436">
    <property type="term" value="F:sodium:phosphate symporter activity"/>
    <property type="evidence" value="ECO:0007669"/>
    <property type="project" value="InterPro"/>
</dbReference>
<gene>
    <name evidence="8" type="ORF">FVF58_38090</name>
</gene>
<keyword evidence="4 6" id="KW-1133">Transmembrane helix</keyword>
<feature type="transmembrane region" description="Helical" evidence="6">
    <location>
        <begin position="18"/>
        <end position="40"/>
    </location>
</feature>
<dbReference type="NCBIfam" id="TIGR00704">
    <property type="entry name" value="NaPi_cotrn_rel"/>
    <property type="match status" value="1"/>
</dbReference>
<dbReference type="NCBIfam" id="NF037997">
    <property type="entry name" value="Na_Pi_symport"/>
    <property type="match status" value="1"/>
</dbReference>
<dbReference type="RefSeq" id="WP_149674836.1">
    <property type="nucleotide sequence ID" value="NZ_VTUZ01000039.1"/>
</dbReference>
<dbReference type="Pfam" id="PF02690">
    <property type="entry name" value="Na_Pi_cotrans"/>
    <property type="match status" value="2"/>
</dbReference>
<reference evidence="8 9" key="1">
    <citation type="submission" date="2019-08" db="EMBL/GenBank/DDBJ databases">
        <title>Paraburkholderia sp. DCY113.</title>
        <authorList>
            <person name="Kang J."/>
        </authorList>
    </citation>
    <scope>NUCLEOTIDE SEQUENCE [LARGE SCALE GENOMIC DNA]</scope>
    <source>
        <strain evidence="8 9">DCY113</strain>
    </source>
</reference>
<dbReference type="InterPro" id="IPR003841">
    <property type="entry name" value="Na/Pi_transpt"/>
</dbReference>
<feature type="transmembrane region" description="Helical" evidence="6">
    <location>
        <begin position="249"/>
        <end position="270"/>
    </location>
</feature>
<feature type="transmembrane region" description="Helical" evidence="6">
    <location>
        <begin position="224"/>
        <end position="243"/>
    </location>
</feature>
<dbReference type="GO" id="GO:0005886">
    <property type="term" value="C:plasma membrane"/>
    <property type="evidence" value="ECO:0007669"/>
    <property type="project" value="UniProtKB-SubCell"/>
</dbReference>
<keyword evidence="3 6" id="KW-0812">Transmembrane</keyword>
<protein>
    <submittedName>
        <fullName evidence="8">Na/Pi cotransporter family protein</fullName>
    </submittedName>
</protein>
<dbReference type="Pfam" id="PF01895">
    <property type="entry name" value="PhoU"/>
    <property type="match status" value="1"/>
</dbReference>
<dbReference type="GO" id="GO:0044341">
    <property type="term" value="P:sodium-dependent phosphate transport"/>
    <property type="evidence" value="ECO:0007669"/>
    <property type="project" value="InterPro"/>
</dbReference>
<feature type="transmembrane region" description="Helical" evidence="6">
    <location>
        <begin position="114"/>
        <end position="136"/>
    </location>
</feature>
<feature type="transmembrane region" description="Helical" evidence="6">
    <location>
        <begin position="61"/>
        <end position="94"/>
    </location>
</feature>
<dbReference type="PANTHER" id="PTHR10010:SF46">
    <property type="entry name" value="SODIUM-DEPENDENT PHOSPHATE TRANSPORT PROTEIN 2B"/>
    <property type="match status" value="1"/>
</dbReference>
<comment type="caution">
    <text evidence="8">The sequence shown here is derived from an EMBL/GenBank/DDBJ whole genome shotgun (WGS) entry which is preliminary data.</text>
</comment>
<proteinExistence type="predicted"/>
<sequence length="567" mass="60773">MTPYSAGIDASSLNLVEIFGLLIGGLALFLLGLEFLTGGLKSIAGSRLQALLGMLTANRFRGVLAGAVVTALLNSSTITTVLMVGFVSSGLMTLTQSVPMIMGANIGSTVTAQIIAFDVSRLTPFMLAIGFVLHAFGGRELLRQIGRVLLGLGLLFLGIELMGDATRPLRTFQPFIDAMQDMKNPVVAILVGAIFTAVVQSSAATLAIVIALGAQGLMPLEVGIAVILGANVGTCGTALLASIGKTAEAVQVGVVHLVFNVLGVLFWVFFIPQMADLVRYVSPSHPELQGVARLAAETPRQVANAHTIFSVSGTLILIWFTGPIARLAEFIVPKRAQEAKRTGDPVYLDKSSLTVPSVGLQRVRIELTRLGDEVLKIVRRGTQMVSNGTIEEINLLLDHDKETDRLASEILQYIGHLSQVEHSEDEGRQMVGFTQVASNLESISGIVGTNLVSASQQRLTHQIDLTRLRDPATTQFTDVVMRNLERAIRTIDEAGASEASEVIAEKGEIEKLAAAARQVVLAKLQLADKADVQTFRLAMDLIEHGRQISQFARAIAKTAEELRQDVR</sequence>
<name>A0A5B0GGB5_9BURK</name>
<keyword evidence="2" id="KW-1003">Cell membrane</keyword>
<keyword evidence="9" id="KW-1185">Reference proteome</keyword>
<evidence type="ECO:0000256" key="1">
    <source>
        <dbReference type="ARBA" id="ARBA00004651"/>
    </source>
</evidence>
<keyword evidence="5 6" id="KW-0472">Membrane</keyword>
<dbReference type="Proteomes" id="UP000325273">
    <property type="component" value="Unassembled WGS sequence"/>
</dbReference>
<evidence type="ECO:0000256" key="3">
    <source>
        <dbReference type="ARBA" id="ARBA00022692"/>
    </source>
</evidence>
<feature type="domain" description="PhoU" evidence="7">
    <location>
        <begin position="367"/>
        <end position="444"/>
    </location>
</feature>
<dbReference type="PANTHER" id="PTHR10010">
    <property type="entry name" value="SOLUTE CARRIER FAMILY 34 SODIUM PHOSPHATE , MEMBER 2-RELATED"/>
    <property type="match status" value="1"/>
</dbReference>
<evidence type="ECO:0000256" key="2">
    <source>
        <dbReference type="ARBA" id="ARBA00022475"/>
    </source>
</evidence>
<dbReference type="InterPro" id="IPR038078">
    <property type="entry name" value="PhoU-like_sf"/>
</dbReference>
<evidence type="ECO:0000313" key="9">
    <source>
        <dbReference type="Proteomes" id="UP000325273"/>
    </source>
</evidence>
<feature type="transmembrane region" description="Helical" evidence="6">
    <location>
        <begin position="186"/>
        <end position="212"/>
    </location>
</feature>
<feature type="transmembrane region" description="Helical" evidence="6">
    <location>
        <begin position="148"/>
        <end position="166"/>
    </location>
</feature>
<accession>A0A5B0GGB5</accession>
<evidence type="ECO:0000256" key="6">
    <source>
        <dbReference type="SAM" id="Phobius"/>
    </source>
</evidence>